<evidence type="ECO:0000256" key="5">
    <source>
        <dbReference type="ARBA" id="ARBA00040603"/>
    </source>
</evidence>
<evidence type="ECO:0000313" key="13">
    <source>
        <dbReference type="EMBL" id="KAF7396554.1"/>
    </source>
</evidence>
<evidence type="ECO:0000256" key="6">
    <source>
        <dbReference type="ARBA" id="ARBA00042926"/>
    </source>
</evidence>
<keyword evidence="14" id="KW-1185">Reference proteome</keyword>
<evidence type="ECO:0000256" key="7">
    <source>
        <dbReference type="ARBA" id="ARBA00042988"/>
    </source>
</evidence>
<dbReference type="GO" id="GO:0047837">
    <property type="term" value="F:D-xylose 1-dehydrogenase (NADP+) activity"/>
    <property type="evidence" value="ECO:0007669"/>
    <property type="project" value="UniProtKB-EC"/>
</dbReference>
<dbReference type="GO" id="GO:0047115">
    <property type="term" value="F:trans-1,2-dihydrobenzene-1,2-diol dehydrogenase activity"/>
    <property type="evidence" value="ECO:0007669"/>
    <property type="project" value="UniProtKB-EC"/>
</dbReference>
<organism evidence="13 14">
    <name type="scientific">Vespula vulgaris</name>
    <name type="common">Yellow jacket</name>
    <name type="synonym">Wasp</name>
    <dbReference type="NCBI Taxonomy" id="7454"/>
    <lineage>
        <taxon>Eukaryota</taxon>
        <taxon>Metazoa</taxon>
        <taxon>Ecdysozoa</taxon>
        <taxon>Arthropoda</taxon>
        <taxon>Hexapoda</taxon>
        <taxon>Insecta</taxon>
        <taxon>Pterygota</taxon>
        <taxon>Neoptera</taxon>
        <taxon>Endopterygota</taxon>
        <taxon>Hymenoptera</taxon>
        <taxon>Apocrita</taxon>
        <taxon>Aculeata</taxon>
        <taxon>Vespoidea</taxon>
        <taxon>Vespidae</taxon>
        <taxon>Vespinae</taxon>
        <taxon>Vespula</taxon>
    </lineage>
</organism>
<dbReference type="InterPro" id="IPR055170">
    <property type="entry name" value="GFO_IDH_MocA-like_dom"/>
</dbReference>
<dbReference type="Gene3D" id="3.40.50.720">
    <property type="entry name" value="NAD(P)-binding Rossmann-like Domain"/>
    <property type="match status" value="1"/>
</dbReference>
<evidence type="ECO:0000256" key="8">
    <source>
        <dbReference type="ARBA" id="ARBA00043025"/>
    </source>
</evidence>
<name>A0A834K0S9_VESVU</name>
<evidence type="ECO:0000256" key="10">
    <source>
        <dbReference type="ARBA" id="ARBA00049233"/>
    </source>
</evidence>
<dbReference type="GO" id="GO:0000166">
    <property type="term" value="F:nucleotide binding"/>
    <property type="evidence" value="ECO:0007669"/>
    <property type="project" value="InterPro"/>
</dbReference>
<dbReference type="PANTHER" id="PTHR22604:SF105">
    <property type="entry name" value="TRANS-1,2-DIHYDROBENZENE-1,2-DIOL DEHYDROGENASE"/>
    <property type="match status" value="1"/>
</dbReference>
<protein>
    <recommendedName>
        <fullName evidence="5">Trans-1,2-dihydrobenzene-1,2-diol dehydrogenase</fullName>
        <ecNumber evidence="4">1.1.1.179</ecNumber>
        <ecNumber evidence="3">1.3.1.20</ecNumber>
    </recommendedName>
    <alternativeName>
        <fullName evidence="8">D-xylose 1-dehydrogenase</fullName>
    </alternativeName>
    <alternativeName>
        <fullName evidence="7">D-xylose-NADP dehydrogenase</fullName>
    </alternativeName>
    <alternativeName>
        <fullName evidence="6">Dimeric dihydrodiol dehydrogenase</fullName>
    </alternativeName>
</protein>
<dbReference type="SUPFAM" id="SSF55347">
    <property type="entry name" value="Glyceraldehyde-3-phosphate dehydrogenase-like, C-terminal domain"/>
    <property type="match status" value="1"/>
</dbReference>
<dbReference type="EC" id="1.3.1.20" evidence="3"/>
<dbReference type="PANTHER" id="PTHR22604">
    <property type="entry name" value="OXIDOREDUCTASES"/>
    <property type="match status" value="1"/>
</dbReference>
<evidence type="ECO:0000259" key="12">
    <source>
        <dbReference type="Pfam" id="PF22725"/>
    </source>
</evidence>
<dbReference type="AlphaFoldDB" id="A0A834K0S9"/>
<proteinExistence type="inferred from homology"/>
<keyword evidence="2" id="KW-0560">Oxidoreductase</keyword>
<evidence type="ECO:0000256" key="1">
    <source>
        <dbReference type="ARBA" id="ARBA00010928"/>
    </source>
</evidence>
<evidence type="ECO:0000256" key="2">
    <source>
        <dbReference type="ARBA" id="ARBA00023002"/>
    </source>
</evidence>
<dbReference type="EMBL" id="JACSEA010000007">
    <property type="protein sequence ID" value="KAF7396554.1"/>
    <property type="molecule type" value="Genomic_DNA"/>
</dbReference>
<feature type="domain" description="Gfo/Idh/MocA-like oxidoreductase N-terminal" evidence="11">
    <location>
        <begin position="4"/>
        <end position="121"/>
    </location>
</feature>
<comment type="catalytic activity">
    <reaction evidence="9">
        <text>(1R,2R)-1,2-dihydrobenzene-1,2-diol + NADP(+) = catechol + NADPH + H(+)</text>
        <dbReference type="Rhea" id="RHEA:16729"/>
        <dbReference type="ChEBI" id="CHEBI:10702"/>
        <dbReference type="ChEBI" id="CHEBI:15378"/>
        <dbReference type="ChEBI" id="CHEBI:18135"/>
        <dbReference type="ChEBI" id="CHEBI:57783"/>
        <dbReference type="ChEBI" id="CHEBI:58349"/>
        <dbReference type="EC" id="1.3.1.20"/>
    </reaction>
</comment>
<dbReference type="Gene3D" id="3.30.360.10">
    <property type="entry name" value="Dihydrodipicolinate Reductase, domain 2"/>
    <property type="match status" value="1"/>
</dbReference>
<dbReference type="InterPro" id="IPR036291">
    <property type="entry name" value="NAD(P)-bd_dom_sf"/>
</dbReference>
<dbReference type="Pfam" id="PF01408">
    <property type="entry name" value="GFO_IDH_MocA"/>
    <property type="match status" value="1"/>
</dbReference>
<evidence type="ECO:0000259" key="11">
    <source>
        <dbReference type="Pfam" id="PF01408"/>
    </source>
</evidence>
<dbReference type="InterPro" id="IPR050984">
    <property type="entry name" value="Gfo/Idh/MocA_domain"/>
</dbReference>
<evidence type="ECO:0000256" key="4">
    <source>
        <dbReference type="ARBA" id="ARBA00038984"/>
    </source>
</evidence>
<feature type="domain" description="GFO/IDH/MocA-like oxidoreductase" evidence="12">
    <location>
        <begin position="133"/>
        <end position="248"/>
    </location>
</feature>
<gene>
    <name evidence="13" type="ORF">HZH66_007416</name>
</gene>
<dbReference type="SUPFAM" id="SSF51735">
    <property type="entry name" value="NAD(P)-binding Rossmann-fold domains"/>
    <property type="match status" value="1"/>
</dbReference>
<reference evidence="13" key="1">
    <citation type="journal article" date="2020" name="G3 (Bethesda)">
        <title>High-Quality Assemblies for Three Invasive Social Wasps from the &lt;i&gt;Vespula&lt;/i&gt; Genus.</title>
        <authorList>
            <person name="Harrop T.W.R."/>
            <person name="Guhlin J."/>
            <person name="McLaughlin G.M."/>
            <person name="Permina E."/>
            <person name="Stockwell P."/>
            <person name="Gilligan J."/>
            <person name="Le Lec M.F."/>
            <person name="Gruber M.A.M."/>
            <person name="Quinn O."/>
            <person name="Lovegrove M."/>
            <person name="Duncan E.J."/>
            <person name="Remnant E.J."/>
            <person name="Van Eeckhoven J."/>
            <person name="Graham B."/>
            <person name="Knapp R.A."/>
            <person name="Langford K.W."/>
            <person name="Kronenberg Z."/>
            <person name="Press M.O."/>
            <person name="Eacker S.M."/>
            <person name="Wilson-Rankin E.E."/>
            <person name="Purcell J."/>
            <person name="Lester P.J."/>
            <person name="Dearden P.K."/>
        </authorList>
    </citation>
    <scope>NUCLEOTIDE SEQUENCE</scope>
    <source>
        <strain evidence="13">Marl-1</strain>
    </source>
</reference>
<evidence type="ECO:0000313" key="14">
    <source>
        <dbReference type="Proteomes" id="UP000614350"/>
    </source>
</evidence>
<dbReference type="Proteomes" id="UP000614350">
    <property type="component" value="Unassembled WGS sequence"/>
</dbReference>
<comment type="caution">
    <text evidence="13">The sequence shown here is derived from an EMBL/GenBank/DDBJ whole genome shotgun (WGS) entry which is preliminary data.</text>
</comment>
<comment type="similarity">
    <text evidence="1">Belongs to the Gfo/Idh/MocA family.</text>
</comment>
<sequence length="331" mass="36638">MATRWGIATAGKISHDFVTALATLPKEEHEIIGVAARNLSRAQAFAALHDIKNAYDNYAALAKNKDIEVVYIGTLNPQHFETAKLMLEHGKHVLCEKPLTMNLKQTTKLIQLAKSKNLFLMEAIWSRFFPVYDAIQKEISSGNIGEIFQVIVPFGFNLENVERLNMKSLGGGTILDLGVYCLQFVCMVFGNEMPHTIKAAGFLNEEGVDISTSATLLYKGNRTATILTHSLLTLPNEAYIIGTKGTIRVPNFWCPPTVHLPSGIVHVSLPEVKQEMNFINSAGLSYQAAAVRTCLQKGMTEHPKMSHNTSILIAKLEDELRKQIGVVYPED</sequence>
<dbReference type="EC" id="1.1.1.179" evidence="4"/>
<evidence type="ECO:0000256" key="3">
    <source>
        <dbReference type="ARBA" id="ARBA00038853"/>
    </source>
</evidence>
<dbReference type="Pfam" id="PF22725">
    <property type="entry name" value="GFO_IDH_MocA_C3"/>
    <property type="match status" value="1"/>
</dbReference>
<dbReference type="InterPro" id="IPR000683">
    <property type="entry name" value="Gfo/Idh/MocA-like_OxRdtase_N"/>
</dbReference>
<comment type="catalytic activity">
    <reaction evidence="10">
        <text>D-xylose + NADP(+) = D-xylono-1,5-lactone + NADPH + H(+)</text>
        <dbReference type="Rhea" id="RHEA:22000"/>
        <dbReference type="ChEBI" id="CHEBI:15378"/>
        <dbReference type="ChEBI" id="CHEBI:15867"/>
        <dbReference type="ChEBI" id="CHEBI:53455"/>
        <dbReference type="ChEBI" id="CHEBI:57783"/>
        <dbReference type="ChEBI" id="CHEBI:58349"/>
        <dbReference type="EC" id="1.1.1.179"/>
    </reaction>
</comment>
<evidence type="ECO:0000256" key="9">
    <source>
        <dbReference type="ARBA" id="ARBA00047423"/>
    </source>
</evidence>
<accession>A0A834K0S9</accession>